<keyword evidence="7" id="KW-1185">Reference proteome</keyword>
<comment type="caution">
    <text evidence="6">The sequence shown here is derived from an EMBL/GenBank/DDBJ whole genome shotgun (WGS) entry which is preliminary data.</text>
</comment>
<dbReference type="EMBL" id="JBBWWR010000021">
    <property type="protein sequence ID" value="KAK8937595.1"/>
    <property type="molecule type" value="Genomic_DNA"/>
</dbReference>
<evidence type="ECO:0000256" key="3">
    <source>
        <dbReference type="ARBA" id="ARBA00021456"/>
    </source>
</evidence>
<dbReference type="Proteomes" id="UP001412067">
    <property type="component" value="Unassembled WGS sequence"/>
</dbReference>
<evidence type="ECO:0000256" key="4">
    <source>
        <dbReference type="ARBA" id="ARBA00022528"/>
    </source>
</evidence>
<reference evidence="6 7" key="1">
    <citation type="journal article" date="2022" name="Nat. Plants">
        <title>Genomes of leafy and leafless Platanthera orchids illuminate the evolution of mycoheterotrophy.</title>
        <authorList>
            <person name="Li M.H."/>
            <person name="Liu K.W."/>
            <person name="Li Z."/>
            <person name="Lu H.C."/>
            <person name="Ye Q.L."/>
            <person name="Zhang D."/>
            <person name="Wang J.Y."/>
            <person name="Li Y.F."/>
            <person name="Zhong Z.M."/>
            <person name="Liu X."/>
            <person name="Yu X."/>
            <person name="Liu D.K."/>
            <person name="Tu X.D."/>
            <person name="Liu B."/>
            <person name="Hao Y."/>
            <person name="Liao X.Y."/>
            <person name="Jiang Y.T."/>
            <person name="Sun W.H."/>
            <person name="Chen J."/>
            <person name="Chen Y.Q."/>
            <person name="Ai Y."/>
            <person name="Zhai J.W."/>
            <person name="Wu S.S."/>
            <person name="Zhou Z."/>
            <person name="Hsiao Y.Y."/>
            <person name="Wu W.L."/>
            <person name="Chen Y.Y."/>
            <person name="Lin Y.F."/>
            <person name="Hsu J.L."/>
            <person name="Li C.Y."/>
            <person name="Wang Z.W."/>
            <person name="Zhao X."/>
            <person name="Zhong W.Y."/>
            <person name="Ma X.K."/>
            <person name="Ma L."/>
            <person name="Huang J."/>
            <person name="Chen G.Z."/>
            <person name="Huang M.Z."/>
            <person name="Huang L."/>
            <person name="Peng D.H."/>
            <person name="Luo Y.B."/>
            <person name="Zou S.Q."/>
            <person name="Chen S.P."/>
            <person name="Lan S."/>
            <person name="Tsai W.C."/>
            <person name="Van de Peer Y."/>
            <person name="Liu Z.J."/>
        </authorList>
    </citation>
    <scope>NUCLEOTIDE SEQUENCE [LARGE SCALE GENOMIC DNA]</scope>
    <source>
        <strain evidence="6">Lor288</strain>
    </source>
</reference>
<keyword evidence="4" id="KW-0150">Chloroplast</keyword>
<accession>A0ABR2LBV2</accession>
<organism evidence="6 7">
    <name type="scientific">Platanthera guangdongensis</name>
    <dbReference type="NCBI Taxonomy" id="2320717"/>
    <lineage>
        <taxon>Eukaryota</taxon>
        <taxon>Viridiplantae</taxon>
        <taxon>Streptophyta</taxon>
        <taxon>Embryophyta</taxon>
        <taxon>Tracheophyta</taxon>
        <taxon>Spermatophyta</taxon>
        <taxon>Magnoliopsida</taxon>
        <taxon>Liliopsida</taxon>
        <taxon>Asparagales</taxon>
        <taxon>Orchidaceae</taxon>
        <taxon>Orchidoideae</taxon>
        <taxon>Orchideae</taxon>
        <taxon>Orchidinae</taxon>
        <taxon>Platanthera</taxon>
    </lineage>
</organism>
<dbReference type="InterPro" id="IPR022546">
    <property type="entry name" value="Uncharacterised_Ycf68"/>
</dbReference>
<evidence type="ECO:0000256" key="1">
    <source>
        <dbReference type="ARBA" id="ARBA00004229"/>
    </source>
</evidence>
<comment type="similarity">
    <text evidence="2">Belongs to the ycf68 family.</text>
</comment>
<dbReference type="Pfam" id="PF10839">
    <property type="entry name" value="DUF2647"/>
    <property type="match status" value="1"/>
</dbReference>
<comment type="subcellular location">
    <subcellularLocation>
        <location evidence="1">Plastid</location>
        <location evidence="1">Chloroplast</location>
    </subcellularLocation>
</comment>
<name>A0ABR2LBV2_9ASPA</name>
<evidence type="ECO:0000256" key="2">
    <source>
        <dbReference type="ARBA" id="ARBA00007638"/>
    </source>
</evidence>
<proteinExistence type="inferred from homology"/>
<evidence type="ECO:0000313" key="6">
    <source>
        <dbReference type="EMBL" id="KAK8937595.1"/>
    </source>
</evidence>
<keyword evidence="5" id="KW-0934">Plastid</keyword>
<gene>
    <name evidence="6" type="ORF">KSP40_PGU015306</name>
</gene>
<protein>
    <recommendedName>
        <fullName evidence="3">Uncharacterized protein ycf68</fullName>
    </recommendedName>
</protein>
<evidence type="ECO:0000256" key="5">
    <source>
        <dbReference type="ARBA" id="ARBA00022640"/>
    </source>
</evidence>
<evidence type="ECO:0000313" key="7">
    <source>
        <dbReference type="Proteomes" id="UP001412067"/>
    </source>
</evidence>
<sequence>MEIRTFYSLVGSWRSGGPQRLLYSREMLSIHPLSVYGQLSLEHRLSFSVSKMIEKNSSGLSQIEIFCFSGRSNRMHGAACVGEFHFWVAEPVSKVLDHGTMLSLL</sequence>